<evidence type="ECO:0000256" key="5">
    <source>
        <dbReference type="ARBA" id="ARBA00022989"/>
    </source>
</evidence>
<feature type="transmembrane region" description="Helical" evidence="7">
    <location>
        <begin position="194"/>
        <end position="211"/>
    </location>
</feature>
<dbReference type="PANTHER" id="PTHR33406">
    <property type="entry name" value="MEMBRANE PROTEIN MJ1562-RELATED"/>
    <property type="match status" value="1"/>
</dbReference>
<proteinExistence type="inferred from homology"/>
<dbReference type="SUPFAM" id="SSF82866">
    <property type="entry name" value="Multidrug efflux transporter AcrB transmembrane domain"/>
    <property type="match status" value="2"/>
</dbReference>
<dbReference type="Pfam" id="PF03176">
    <property type="entry name" value="MMPL"/>
    <property type="match status" value="2"/>
</dbReference>
<keyword evidence="6 7" id="KW-0472">Membrane</keyword>
<reference evidence="9" key="1">
    <citation type="submission" date="2021-03" db="EMBL/GenBank/DDBJ databases">
        <authorList>
            <person name="Kanchanasin P."/>
            <person name="Saeng-In P."/>
            <person name="Phongsopitanun W."/>
            <person name="Yuki M."/>
            <person name="Kudo T."/>
            <person name="Ohkuma M."/>
            <person name="Tanasupawat S."/>
        </authorList>
    </citation>
    <scope>NUCLEOTIDE SEQUENCE</scope>
    <source>
        <strain evidence="9">GKU 128</strain>
    </source>
</reference>
<dbReference type="GO" id="GO:0005886">
    <property type="term" value="C:plasma membrane"/>
    <property type="evidence" value="ECO:0007669"/>
    <property type="project" value="UniProtKB-SubCell"/>
</dbReference>
<feature type="transmembrane region" description="Helical" evidence="7">
    <location>
        <begin position="666"/>
        <end position="691"/>
    </location>
</feature>
<evidence type="ECO:0000256" key="7">
    <source>
        <dbReference type="SAM" id="Phobius"/>
    </source>
</evidence>
<dbReference type="EMBL" id="JAGEOJ010000002">
    <property type="protein sequence ID" value="MBO2446456.1"/>
    <property type="molecule type" value="Genomic_DNA"/>
</dbReference>
<feature type="transmembrane region" description="Helical" evidence="7">
    <location>
        <begin position="549"/>
        <end position="570"/>
    </location>
</feature>
<sequence length="729" mass="75509">MATFLQRIGRFSYRRRILVLSLWLVVLAALGGAAGAFSGKTSDEFRVPGTEAQATMDKISGALPQYADSSGQVVFAAEPGERLDPAKVAPAVQAIGKVEGVTGVLDPFKAHAVSKDGRIAFAQVTFDRKTDDLSEATRQAVKDASHVPGVQVEYGGDAFQPSVEVGGGEVIGVGVAVLVLLITFGTLIAAGLPLLSAIVGVGVSITALMALTGRFEIISTAPVLAVMIGMAVGIDYALFIVSRHLQNLRNGMAPEDAAALANGTAGSAVIFAGGTVVVALAGLTVAGVPFLTAMGLSAAGAVVVAMLVAVTLLPALLGFAGRRVERLRIPGLRIPGLRIPGLRLPGLRLPGLRLPGLSRRQRGEDGSNTGNAGERWARFVVRRPWAVLVAGLSVLGVLAIPATDLRLGLPSGGSYAEGTSPRKAYDLISDGFGPGFNGPLLAVTDVRNAQPVAQKLATMPDVATILEPSTSGDTAVITVIPKGGPNDESTEDLVSSIRDLPDVSVTGTAAANIDISKKLGDALPPFLAVVVGISLLLLALAFRSILVPITAIAGFLLSIAASTGAVVAVYQWGWLTEIFPVTKVGPIASFLPILLIGVLFGLAMDYQLFLVSRMKEEHAHGADPRTAVVTGFGNGARVVTAAALIMISVFGSFAFGHDPGVQPIGFALAVGVLVDAFLVRMALVPAVMALLGRAAWWFPRSLERAVPNVDMEGTALERDVDRQPELASR</sequence>
<dbReference type="InterPro" id="IPR004869">
    <property type="entry name" value="MMPL_dom"/>
</dbReference>
<comment type="similarity">
    <text evidence="2">Belongs to the resistance-nodulation-cell division (RND) (TC 2.A.6) family. MmpL subfamily.</text>
</comment>
<feature type="transmembrane region" description="Helical" evidence="7">
    <location>
        <begin position="260"/>
        <end position="286"/>
    </location>
</feature>
<keyword evidence="4 7" id="KW-0812">Transmembrane</keyword>
<evidence type="ECO:0000313" key="9">
    <source>
        <dbReference type="EMBL" id="MBO2446456.1"/>
    </source>
</evidence>
<keyword evidence="10" id="KW-1185">Reference proteome</keyword>
<protein>
    <submittedName>
        <fullName evidence="9">MMPL family transporter</fullName>
    </submittedName>
</protein>
<feature type="transmembrane region" description="Helical" evidence="7">
    <location>
        <begin position="590"/>
        <end position="611"/>
    </location>
</feature>
<evidence type="ECO:0000313" key="10">
    <source>
        <dbReference type="Proteomes" id="UP000669179"/>
    </source>
</evidence>
<name>A0A939P6K6_9ACTN</name>
<evidence type="ECO:0000256" key="3">
    <source>
        <dbReference type="ARBA" id="ARBA00022475"/>
    </source>
</evidence>
<feature type="transmembrane region" description="Helical" evidence="7">
    <location>
        <begin position="522"/>
        <end position="542"/>
    </location>
</feature>
<feature type="transmembrane region" description="Helical" evidence="7">
    <location>
        <begin position="170"/>
        <end position="189"/>
    </location>
</feature>
<dbReference type="Gene3D" id="1.20.1640.10">
    <property type="entry name" value="Multidrug efflux transporter AcrB transmembrane domain"/>
    <property type="match status" value="2"/>
</dbReference>
<evidence type="ECO:0000256" key="6">
    <source>
        <dbReference type="ARBA" id="ARBA00023136"/>
    </source>
</evidence>
<comment type="subcellular location">
    <subcellularLocation>
        <location evidence="1">Cell membrane</location>
        <topology evidence="1">Multi-pass membrane protein</topology>
    </subcellularLocation>
</comment>
<organism evidence="9 10">
    <name type="scientific">Actinomadura barringtoniae</name>
    <dbReference type="NCBI Taxonomy" id="1427535"/>
    <lineage>
        <taxon>Bacteria</taxon>
        <taxon>Bacillati</taxon>
        <taxon>Actinomycetota</taxon>
        <taxon>Actinomycetes</taxon>
        <taxon>Streptosporangiales</taxon>
        <taxon>Thermomonosporaceae</taxon>
        <taxon>Actinomadura</taxon>
    </lineage>
</organism>
<evidence type="ECO:0000256" key="2">
    <source>
        <dbReference type="ARBA" id="ARBA00010157"/>
    </source>
</evidence>
<dbReference type="InterPro" id="IPR000731">
    <property type="entry name" value="SSD"/>
</dbReference>
<dbReference type="PANTHER" id="PTHR33406:SF11">
    <property type="entry name" value="MEMBRANE PROTEIN SCO6666-RELATED"/>
    <property type="match status" value="1"/>
</dbReference>
<comment type="caution">
    <text evidence="9">The sequence shown here is derived from an EMBL/GenBank/DDBJ whole genome shotgun (WGS) entry which is preliminary data.</text>
</comment>
<dbReference type="Proteomes" id="UP000669179">
    <property type="component" value="Unassembled WGS sequence"/>
</dbReference>
<evidence type="ECO:0000256" key="1">
    <source>
        <dbReference type="ARBA" id="ARBA00004651"/>
    </source>
</evidence>
<keyword evidence="3" id="KW-1003">Cell membrane</keyword>
<feature type="transmembrane region" description="Helical" evidence="7">
    <location>
        <begin position="217"/>
        <end position="239"/>
    </location>
</feature>
<feature type="transmembrane region" description="Helical" evidence="7">
    <location>
        <begin position="632"/>
        <end position="654"/>
    </location>
</feature>
<keyword evidence="5 7" id="KW-1133">Transmembrane helix</keyword>
<dbReference type="PROSITE" id="PS50156">
    <property type="entry name" value="SSD"/>
    <property type="match status" value="1"/>
</dbReference>
<feature type="transmembrane region" description="Helical" evidence="7">
    <location>
        <begin position="385"/>
        <end position="403"/>
    </location>
</feature>
<dbReference type="RefSeq" id="WP_208254059.1">
    <property type="nucleotide sequence ID" value="NZ_JAGEOJ010000002.1"/>
</dbReference>
<feature type="domain" description="SSD" evidence="8">
    <location>
        <begin position="194"/>
        <end position="319"/>
    </location>
</feature>
<feature type="transmembrane region" description="Helical" evidence="7">
    <location>
        <begin position="298"/>
        <end position="320"/>
    </location>
</feature>
<evidence type="ECO:0000256" key="4">
    <source>
        <dbReference type="ARBA" id="ARBA00022692"/>
    </source>
</evidence>
<dbReference type="InterPro" id="IPR050545">
    <property type="entry name" value="Mycobact_MmpL"/>
</dbReference>
<gene>
    <name evidence="9" type="ORF">J4573_05105</name>
</gene>
<evidence type="ECO:0000259" key="8">
    <source>
        <dbReference type="PROSITE" id="PS50156"/>
    </source>
</evidence>
<dbReference type="AlphaFoldDB" id="A0A939P6K6"/>
<accession>A0A939P6K6</accession>